<dbReference type="PANTHER" id="PTHR47572">
    <property type="entry name" value="LIPOPROTEIN-RELATED"/>
    <property type="match status" value="1"/>
</dbReference>
<comment type="caution">
    <text evidence="5">The sequence shown here is derived from an EMBL/GenBank/DDBJ whole genome shotgun (WGS) entry which is preliminary data.</text>
</comment>
<dbReference type="AlphaFoldDB" id="A0A150SD24"/>
<evidence type="ECO:0000313" key="6">
    <source>
        <dbReference type="Proteomes" id="UP000075515"/>
    </source>
</evidence>
<comment type="cofactor">
    <cofactor evidence="3">
        <name>Zn(2+)</name>
        <dbReference type="ChEBI" id="CHEBI:29105"/>
    </cofactor>
    <text evidence="3">Binds 1 divalent metal cation per subunit.</text>
</comment>
<dbReference type="InterPro" id="IPR013658">
    <property type="entry name" value="SGL"/>
</dbReference>
<feature type="domain" description="SMP-30/Gluconolactonase/LRE-like region" evidence="4">
    <location>
        <begin position="29"/>
        <end position="275"/>
    </location>
</feature>
<feature type="active site" description="Proton donor/acceptor" evidence="2">
    <location>
        <position position="221"/>
    </location>
</feature>
<evidence type="ECO:0000259" key="4">
    <source>
        <dbReference type="Pfam" id="PF08450"/>
    </source>
</evidence>
<name>A0A150SD24_SORCE</name>
<feature type="binding site" evidence="3">
    <location>
        <position position="175"/>
    </location>
    <ligand>
        <name>a divalent metal cation</name>
        <dbReference type="ChEBI" id="CHEBI:60240"/>
    </ligand>
</feature>
<proteinExistence type="predicted"/>
<dbReference type="EMBL" id="JEMC01002144">
    <property type="protein sequence ID" value="KYF90332.1"/>
    <property type="molecule type" value="Genomic_DNA"/>
</dbReference>
<keyword evidence="3" id="KW-0479">Metal-binding</keyword>
<dbReference type="SUPFAM" id="SSF63829">
    <property type="entry name" value="Calcium-dependent phosphotriesterase"/>
    <property type="match status" value="1"/>
</dbReference>
<dbReference type="InterPro" id="IPR011042">
    <property type="entry name" value="6-blade_b-propeller_TolB-like"/>
</dbReference>
<organism evidence="5 6">
    <name type="scientific">Sorangium cellulosum</name>
    <name type="common">Polyangium cellulosum</name>
    <dbReference type="NCBI Taxonomy" id="56"/>
    <lineage>
        <taxon>Bacteria</taxon>
        <taxon>Pseudomonadati</taxon>
        <taxon>Myxococcota</taxon>
        <taxon>Polyangia</taxon>
        <taxon>Polyangiales</taxon>
        <taxon>Polyangiaceae</taxon>
        <taxon>Sorangium</taxon>
    </lineage>
</organism>
<dbReference type="InterPro" id="IPR051262">
    <property type="entry name" value="SMP-30/CGR1_Lactonase"/>
</dbReference>
<feature type="binding site" evidence="3">
    <location>
        <position position="221"/>
    </location>
    <ligand>
        <name>a divalent metal cation</name>
        <dbReference type="ChEBI" id="CHEBI:60240"/>
    </ligand>
</feature>
<dbReference type="Proteomes" id="UP000075515">
    <property type="component" value="Unassembled WGS sequence"/>
</dbReference>
<evidence type="ECO:0000256" key="1">
    <source>
        <dbReference type="ARBA" id="ARBA00022801"/>
    </source>
</evidence>
<dbReference type="Pfam" id="PF08450">
    <property type="entry name" value="SGL"/>
    <property type="match status" value="1"/>
</dbReference>
<feature type="binding site" evidence="3">
    <location>
        <position position="29"/>
    </location>
    <ligand>
        <name>a divalent metal cation</name>
        <dbReference type="ChEBI" id="CHEBI:60240"/>
    </ligand>
</feature>
<evidence type="ECO:0000256" key="3">
    <source>
        <dbReference type="PIRSR" id="PIRSR605511-2"/>
    </source>
</evidence>
<dbReference type="PRINTS" id="PR01790">
    <property type="entry name" value="SMP30FAMILY"/>
</dbReference>
<feature type="non-terminal residue" evidence="5">
    <location>
        <position position="1"/>
    </location>
</feature>
<reference evidence="5 6" key="1">
    <citation type="submission" date="2014-02" db="EMBL/GenBank/DDBJ databases">
        <title>The small core and large imbalanced accessory genome model reveals a collaborative survival strategy of Sorangium cellulosum strains in nature.</title>
        <authorList>
            <person name="Han K."/>
            <person name="Peng R."/>
            <person name="Blom J."/>
            <person name="Li Y.-Z."/>
        </authorList>
    </citation>
    <scope>NUCLEOTIDE SEQUENCE [LARGE SCALE GENOMIC DNA]</scope>
    <source>
        <strain evidence="5 6">So0149</strain>
    </source>
</reference>
<accession>A0A150SD24</accession>
<evidence type="ECO:0000256" key="2">
    <source>
        <dbReference type="PIRSR" id="PIRSR605511-1"/>
    </source>
</evidence>
<dbReference type="GO" id="GO:0046872">
    <property type="term" value="F:metal ion binding"/>
    <property type="evidence" value="ECO:0007669"/>
    <property type="project" value="UniProtKB-KW"/>
</dbReference>
<protein>
    <recommendedName>
        <fullName evidence="4">SMP-30/Gluconolactonase/LRE-like region domain-containing protein</fullName>
    </recommendedName>
</protein>
<dbReference type="PANTHER" id="PTHR47572:SF4">
    <property type="entry name" value="LACTONASE DRP35"/>
    <property type="match status" value="1"/>
</dbReference>
<gene>
    <name evidence="5" type="ORF">BE18_18325</name>
</gene>
<evidence type="ECO:0000313" key="5">
    <source>
        <dbReference type="EMBL" id="KYF90332.1"/>
    </source>
</evidence>
<sequence length="291" mass="30946">ICPGGPYAADPLPANRRAERVRGGFDYVEGPVWVAELGALFFSDIHRAQRNQAPLNGPPATLHRFTPPGSFEVFIENSSTNGLALSTDGELIACTHDTRDISAFNLGTKARRPVAELYGGKRFNSPNDVAVRADGNIYFSDPEFQLTGWPELPTAVYRVSPSGEVSVVGTMNEPNGVALSPDGRVLYATEFSIGRIRRYPLDEGGAPGPSSDFASNLEKADGMGVDCAGNLYVGWRGGVEVLAPNGARLGTIEGMIEASNVAFGGADRKTLYITAGDSLYSIAMNIPGYPD</sequence>
<keyword evidence="1" id="KW-0378">Hydrolase</keyword>
<keyword evidence="3" id="KW-0862">Zinc</keyword>
<dbReference type="Gene3D" id="2.120.10.30">
    <property type="entry name" value="TolB, C-terminal domain"/>
    <property type="match status" value="1"/>
</dbReference>
<dbReference type="GO" id="GO:0016787">
    <property type="term" value="F:hydrolase activity"/>
    <property type="evidence" value="ECO:0007669"/>
    <property type="project" value="UniProtKB-KW"/>
</dbReference>
<feature type="binding site" evidence="3">
    <location>
        <position position="127"/>
    </location>
    <ligand>
        <name>substrate</name>
    </ligand>
</feature>
<dbReference type="InterPro" id="IPR005511">
    <property type="entry name" value="SMP-30"/>
</dbReference>